<sequence length="448" mass="50422">MCRLHTRPQPTSALTGLALSCADSFLDDDDQSSSRTPPVMEDPTWAWPAWKFGMKRDDLFTTLHDQYNTFSFTLQDPEAFHHDVYEISRDAETTPEFHRMMADRRQMRIRELNESLETLAVEIIANPTLMGTDQWQYALQLFRTKSYDSIVRYFASYLPEDYLDRHDTHSTSSASFSETDTISTVASSVNDAPSPFMTDDDLFPNGPAMTAEPDAIKEKPHHSSHPQGPLSPPHSEDAQSEPSVSSPPSDAESNDYLTNPPSRSMSFSGSESGHLVSELIRRRCLEEDLDEKSRPEECETAVTFVRESLEPFDVIEGQSHTPGGAVDFADEDEDIPTAQYPDDVFNSLDLTFSLTHPPSAHDTLDSDTPTPRPEAAAASYMEFRSVLSHSRKAPSYQRSPSPKCCLANRGAGSPVREVRRSPEESLSKIQKHVQDFSRRHPKTRRRMD</sequence>
<dbReference type="PROSITE" id="PS51257">
    <property type="entry name" value="PROKAR_LIPOPROTEIN"/>
    <property type="match status" value="1"/>
</dbReference>
<proteinExistence type="predicted"/>
<feature type="region of interest" description="Disordered" evidence="1">
    <location>
        <begin position="391"/>
        <end position="448"/>
    </location>
</feature>
<protein>
    <submittedName>
        <fullName evidence="2">Uncharacterized protein</fullName>
    </submittedName>
</protein>
<feature type="compositionally biased region" description="Basic and acidic residues" evidence="1">
    <location>
        <begin position="416"/>
        <end position="438"/>
    </location>
</feature>
<dbReference type="OrthoDB" id="4366798at2759"/>
<organism evidence="2 3">
    <name type="scientific">Metarhizium guizhouense (strain ARSEF 977)</name>
    <dbReference type="NCBI Taxonomy" id="1276136"/>
    <lineage>
        <taxon>Eukaryota</taxon>
        <taxon>Fungi</taxon>
        <taxon>Dikarya</taxon>
        <taxon>Ascomycota</taxon>
        <taxon>Pezizomycotina</taxon>
        <taxon>Sordariomycetes</taxon>
        <taxon>Hypocreomycetidae</taxon>
        <taxon>Hypocreales</taxon>
        <taxon>Clavicipitaceae</taxon>
        <taxon>Metarhizium</taxon>
    </lineage>
</organism>
<feature type="region of interest" description="Disordered" evidence="1">
    <location>
        <begin position="187"/>
        <end position="273"/>
    </location>
</feature>
<feature type="compositionally biased region" description="Low complexity" evidence="1">
    <location>
        <begin position="262"/>
        <end position="272"/>
    </location>
</feature>
<gene>
    <name evidence="2" type="ORF">MGU_09656</name>
</gene>
<dbReference type="HOGENOM" id="CLU_041042_0_0_1"/>
<accession>A0A0B4GZU8</accession>
<keyword evidence="3" id="KW-1185">Reference proteome</keyword>
<evidence type="ECO:0000256" key="1">
    <source>
        <dbReference type="SAM" id="MobiDB-lite"/>
    </source>
</evidence>
<dbReference type="AlphaFoldDB" id="A0A0B4GZU8"/>
<evidence type="ECO:0000313" key="3">
    <source>
        <dbReference type="Proteomes" id="UP000031192"/>
    </source>
</evidence>
<comment type="caution">
    <text evidence="2">The sequence shown here is derived from an EMBL/GenBank/DDBJ whole genome shotgun (WGS) entry which is preliminary data.</text>
</comment>
<feature type="compositionally biased region" description="Basic residues" evidence="1">
    <location>
        <begin position="439"/>
        <end position="448"/>
    </location>
</feature>
<dbReference type="Proteomes" id="UP000031192">
    <property type="component" value="Unassembled WGS sequence"/>
</dbReference>
<name>A0A0B4GZU8_METGA</name>
<reference evidence="2 3" key="1">
    <citation type="journal article" date="2014" name="Proc. Natl. Acad. Sci. U.S.A.">
        <title>Trajectory and genomic determinants of fungal-pathogen speciation and host adaptation.</title>
        <authorList>
            <person name="Hu X."/>
            <person name="Xiao G."/>
            <person name="Zheng P."/>
            <person name="Shang Y."/>
            <person name="Su Y."/>
            <person name="Zhang X."/>
            <person name="Liu X."/>
            <person name="Zhan S."/>
            <person name="St Leger R.J."/>
            <person name="Wang C."/>
        </authorList>
    </citation>
    <scope>NUCLEOTIDE SEQUENCE [LARGE SCALE GENOMIC DNA]</scope>
    <source>
        <strain evidence="2 3">ARSEF 977</strain>
    </source>
</reference>
<dbReference type="EMBL" id="AZNH01000068">
    <property type="protein sequence ID" value="KID83026.1"/>
    <property type="molecule type" value="Genomic_DNA"/>
</dbReference>
<evidence type="ECO:0000313" key="2">
    <source>
        <dbReference type="EMBL" id="KID83026.1"/>
    </source>
</evidence>